<comment type="subcellular location">
    <subcellularLocation>
        <location evidence="1">Cell membrane</location>
        <topology evidence="1">Single-pass type II membrane protein</topology>
    </subcellularLocation>
    <subcellularLocation>
        <location evidence="2">Cytoplasmic vesicle membrane</location>
        <topology evidence="2">Single-pass type II membrane protein</topology>
    </subcellularLocation>
</comment>
<dbReference type="GeneTree" id="ENSGT00940000154741"/>
<dbReference type="FunFam" id="2.60.40.150:FF:000009">
    <property type="entry name" value="dysferlin isoform X2"/>
    <property type="match status" value="1"/>
</dbReference>
<evidence type="ECO:0000256" key="2">
    <source>
        <dbReference type="ARBA" id="ARBA00004483"/>
    </source>
</evidence>
<dbReference type="InterPro" id="IPR037721">
    <property type="entry name" value="Ferlin"/>
</dbReference>
<evidence type="ECO:0000256" key="10">
    <source>
        <dbReference type="ARBA" id="ARBA00022968"/>
    </source>
</evidence>
<dbReference type="SMART" id="SM01200">
    <property type="entry name" value="FerA"/>
    <property type="match status" value="1"/>
</dbReference>
<evidence type="ECO:0000256" key="15">
    <source>
        <dbReference type="SAM" id="Phobius"/>
    </source>
</evidence>
<dbReference type="FunFam" id="2.60.40.150:FF:000021">
    <property type="entry name" value="dysferlin isoform X2"/>
    <property type="match status" value="1"/>
</dbReference>
<keyword evidence="4" id="KW-1003">Cell membrane</keyword>
<feature type="compositionally biased region" description="Polar residues" evidence="14">
    <location>
        <begin position="161"/>
        <end position="179"/>
    </location>
</feature>
<dbReference type="Proteomes" id="UP000265100">
    <property type="component" value="Chromosome 8"/>
</dbReference>
<evidence type="ECO:0000256" key="5">
    <source>
        <dbReference type="ARBA" id="ARBA00022553"/>
    </source>
</evidence>
<dbReference type="PROSITE" id="PS50004">
    <property type="entry name" value="C2"/>
    <property type="match status" value="5"/>
</dbReference>
<dbReference type="CDD" id="cd04018">
    <property type="entry name" value="C2C_Ferlin"/>
    <property type="match status" value="1"/>
</dbReference>
<dbReference type="InterPro" id="IPR012561">
    <property type="entry name" value="Ferlin_B-domain"/>
</dbReference>
<dbReference type="SMART" id="SM00239">
    <property type="entry name" value="C2"/>
    <property type="match status" value="7"/>
</dbReference>
<dbReference type="PANTHER" id="PTHR12546">
    <property type="entry name" value="FER-1-LIKE"/>
    <property type="match status" value="1"/>
</dbReference>
<reference evidence="17" key="3">
    <citation type="submission" date="2025-08" db="UniProtKB">
        <authorList>
            <consortium name="Ensembl"/>
        </authorList>
    </citation>
    <scope>IDENTIFICATION</scope>
</reference>
<keyword evidence="12 15" id="KW-0472">Membrane</keyword>
<dbReference type="Pfam" id="PF22901">
    <property type="entry name" value="dsrm_Ferlin"/>
    <property type="match status" value="1"/>
</dbReference>
<dbReference type="GO" id="GO:0061025">
    <property type="term" value="P:membrane fusion"/>
    <property type="evidence" value="ECO:0007669"/>
    <property type="project" value="TreeGrafter"/>
</dbReference>
<dbReference type="Pfam" id="PF08165">
    <property type="entry name" value="FerA"/>
    <property type="match status" value="1"/>
</dbReference>
<dbReference type="Pfam" id="PF08150">
    <property type="entry name" value="FerB"/>
    <property type="match status" value="1"/>
</dbReference>
<sequence>MLRVVVESAKGLPKKTLGVPDPITTVIFRDDKKKTKSIDKELNPVWNELVEFDLKGKALDSSSFIDVIVKDYETIGKDKFLGSAKIYLKDLASGQARSLPCKNVPLVSESGQNIGATINLLVGYDAPANAVPNPNDPQSGETTVDAGGGGGGEEGNGTLPDGSQSGPAGTSPSGGQSVNLRRGVARAQSRYRLANKPQDFQIRVRIIEARQLPGNNIKPVVKVYVCGHTHRTRIKRGNNPFFDEVYNSCSLRADSLMGEFKVPAHCVMRKWILLNDLDDSSSGAKGYLKVSLFVVGTGDDPPRESNDDHDDIESNLLLPAGVTLRWATLSLKVFRAEDIPQMDDAFVQNLKELFGGEANRKNLVDPFLEASFAGRKLCTQIIETNANPEWNEVLNLQVKVVDRLTGNDAIGTTYLNLANIASSGGEIEGESEVGFLPAFGPCYINLYGSPREFTGFPDPYEDLNFGKGEGVAYRGRILVELSTKLEGKADKAVDKIHSDDVLVVQKYQRRRKYCLCAVFHSASMIQEPGEPIQFEVSIGNYGNKLDTTCKPLASTTQYSCAIFDGNHYYYLPWANTKPVVVVTSYWEDISHRLDSVNIILYITHHLVILLCLLSLSFPTPELEGHSNLTTLDIQIKKLRDRALTSIKDGARRMREEAGEIRDTLSDLESWVEKLKTLAEEPQISMPDVIIWMLRGEKRVACSRIPAHQILYSTFSEQACGQHCGKTQTVYLQYPMDKNKGLKVPVQIRVNMWLGLSAHEKKFSSYSEGSFSVFAELYENQAQVFGKWGTTGLVGRHKFSDVTGKLKLKKEYFIPPRGWEWESEWFIDPEKALLTEADAGHTEFMDEVFQNETRFPGGDWKAASEPFTDVNGEKSRNPTEFDCPPGWNWEDEWTVDINRAVDDQGWEYGVTIPPDDKPRSWVPAEKMYHVHRRRRLIRPRKRSKRRDQGNPEGWEFSSLIGWKFHRNERSSDTFRRRRWRRKMAPESRLGAAAIFQLEGALGIDTEENEKDSKGDATKLFGANTPTVSCSFDNLNLNKYHCKSPLLNKMVKLLFFPTTDPYAHVSFLHVSKTTEKLRATLNPTWDQTLIFNDVEIYGDPQKIAYRPPNVVLEFYDSDQVGKDEMLGRSICTPIVKLNSAMDQTPKLLWHPIIQKGKVAGEALVAAELILKNKVCETSSKLCYLRDSDLPLVPPKRENIYMVPQGIRPVVQLTAVEILAWGLRKMKPYQLAAISSPSLVVECGGQRVESAVIKNMKKNPNFPSSVLFIKVLLPKEEMYTPPIVLKVIDHRPFGRKPVVGQCTISSLEQFRCDPYVITAEGAIDKSNCSMLTVALMMASPHKHVSITMEETRPLLEAQEKETVDWWSKFYVSLGDQEKCGPYLKKGYDTLKIYDCELEDVPEFKGLTDFCDTFKLQQGKNDNGDDDPTVVGEFKGSFKVYPLPDDPGVAPPPRQFRELPDSGPQECLVRIYVVRGMDLQPKDNNGSCDPYIKISLGKNTIDDRDHYLPNTLNPVFGRMFEMTCFLPQDKDLKISVYDYDLLTRDEKVGETVIDLENRFLSRYNSYCGLPQSYCISGINQWRDQLKPSQILENLARLKGLSKPRTEDNGNSLTFNGKEYTLEIGVHHLHLGPPYERLCLHVLRTQGLVPEHVETRTLYSTFQPNLSQGQLQMWVDVFPKSLGLPEPPFDITPRKPKKYFLRAVIWNTTDVTLDETSITGERMSDIYVKGWMPGMEEDKQKTDVHYRSLDGDGNFNWRFVFGLDYLPAEQLCLVSKKEHFWSLDKTEFRIPPKLIVQIWDNDKFSLDDYLGTVELDLRNLVAPAKTPEKCSLDMMDNVEIGPHKAEQNKSLFAQQSVRGWWPCSIEQDGKKVLGGKVEMTLEIVSEVDADERPAGKGRDEPNMNPKLDLPNRPETSFFWFTNPCKTMKFIVWRRFKWVFIGLIILIIVVLFIAILLYSLPNYISMKIVKPLS</sequence>
<organism evidence="17 18">
    <name type="scientific">Astatotilapia calliptera</name>
    <name type="common">Eastern happy</name>
    <name type="synonym">Chromis callipterus</name>
    <dbReference type="NCBI Taxonomy" id="8154"/>
    <lineage>
        <taxon>Eukaryota</taxon>
        <taxon>Metazoa</taxon>
        <taxon>Chordata</taxon>
        <taxon>Craniata</taxon>
        <taxon>Vertebrata</taxon>
        <taxon>Euteleostomi</taxon>
        <taxon>Actinopterygii</taxon>
        <taxon>Neopterygii</taxon>
        <taxon>Teleostei</taxon>
        <taxon>Neoteleostei</taxon>
        <taxon>Acanthomorphata</taxon>
        <taxon>Ovalentaria</taxon>
        <taxon>Cichlomorphae</taxon>
        <taxon>Cichliformes</taxon>
        <taxon>Cichlidae</taxon>
        <taxon>African cichlids</taxon>
        <taxon>Pseudocrenilabrinae</taxon>
        <taxon>Haplochromini</taxon>
        <taxon>Astatotilapia</taxon>
    </lineage>
</organism>
<evidence type="ECO:0000313" key="18">
    <source>
        <dbReference type="Proteomes" id="UP000265100"/>
    </source>
</evidence>
<dbReference type="GO" id="GO:0007009">
    <property type="term" value="P:plasma membrane organization"/>
    <property type="evidence" value="ECO:0007669"/>
    <property type="project" value="TreeGrafter"/>
</dbReference>
<dbReference type="SMART" id="SM01201">
    <property type="entry name" value="FerB"/>
    <property type="match status" value="1"/>
</dbReference>
<dbReference type="CDD" id="cd04037">
    <property type="entry name" value="C2E_Ferlin"/>
    <property type="match status" value="1"/>
</dbReference>
<dbReference type="InterPro" id="IPR037723">
    <property type="entry name" value="C2D_Ferlin"/>
</dbReference>
<dbReference type="GO" id="GO:0005886">
    <property type="term" value="C:plasma membrane"/>
    <property type="evidence" value="ECO:0007669"/>
    <property type="project" value="UniProtKB-SubCell"/>
</dbReference>
<dbReference type="Gene3D" id="2.60.40.150">
    <property type="entry name" value="C2 domain"/>
    <property type="match status" value="6"/>
</dbReference>
<dbReference type="InterPro" id="IPR012968">
    <property type="entry name" value="FerIin_dom"/>
</dbReference>
<evidence type="ECO:0000256" key="12">
    <source>
        <dbReference type="ARBA" id="ARBA00023136"/>
    </source>
</evidence>
<evidence type="ECO:0000256" key="9">
    <source>
        <dbReference type="ARBA" id="ARBA00022837"/>
    </source>
</evidence>
<gene>
    <name evidence="17" type="primary">MYOF</name>
</gene>
<evidence type="ECO:0000256" key="13">
    <source>
        <dbReference type="ARBA" id="ARBA00023329"/>
    </source>
</evidence>
<dbReference type="Ensembl" id="ENSACLT00000048496.1">
    <property type="protein sequence ID" value="ENSACLP00000062471.1"/>
    <property type="gene ID" value="ENSACLG00000013706.2"/>
</dbReference>
<keyword evidence="9" id="KW-0106">Calcium</keyword>
<feature type="domain" description="C2" evidence="16">
    <location>
        <begin position="1446"/>
        <end position="1564"/>
    </location>
</feature>
<keyword evidence="13" id="KW-0968">Cytoplasmic vesicle</keyword>
<keyword evidence="18" id="KW-1185">Reference proteome</keyword>
<dbReference type="InterPro" id="IPR037724">
    <property type="entry name" value="C2E_Ferlin"/>
</dbReference>
<protein>
    <recommendedName>
        <fullName evidence="16">C2 domain-containing protein</fullName>
    </recommendedName>
</protein>
<dbReference type="InterPro" id="IPR032362">
    <property type="entry name" value="Ferlin_C"/>
</dbReference>
<feature type="region of interest" description="Disordered" evidence="14">
    <location>
        <begin position="129"/>
        <end position="180"/>
    </location>
</feature>
<dbReference type="InterPro" id="IPR035892">
    <property type="entry name" value="C2_domain_sf"/>
</dbReference>
<evidence type="ECO:0000256" key="4">
    <source>
        <dbReference type="ARBA" id="ARBA00022475"/>
    </source>
</evidence>
<dbReference type="Pfam" id="PF00168">
    <property type="entry name" value="C2"/>
    <property type="match status" value="7"/>
</dbReference>
<dbReference type="InterPro" id="IPR055072">
    <property type="entry name" value="Ferlin_DSRM"/>
</dbReference>
<feature type="domain" description="C2" evidence="16">
    <location>
        <begin position="1678"/>
        <end position="1826"/>
    </location>
</feature>
<dbReference type="InterPro" id="IPR000008">
    <property type="entry name" value="C2_dom"/>
</dbReference>
<evidence type="ECO:0000256" key="6">
    <source>
        <dbReference type="ARBA" id="ARBA00022692"/>
    </source>
</evidence>
<dbReference type="InterPro" id="IPR006614">
    <property type="entry name" value="Peroxin/Ferlin"/>
</dbReference>
<dbReference type="Pfam" id="PF08151">
    <property type="entry name" value="FerI"/>
    <property type="match status" value="1"/>
</dbReference>
<reference evidence="17 18" key="1">
    <citation type="submission" date="2018-05" db="EMBL/GenBank/DDBJ databases">
        <authorList>
            <person name="Datahose"/>
        </authorList>
    </citation>
    <scope>NUCLEOTIDE SEQUENCE</scope>
</reference>
<dbReference type="CDD" id="cd04017">
    <property type="entry name" value="C2D_Ferlin"/>
    <property type="match status" value="1"/>
</dbReference>
<dbReference type="CDD" id="cd08374">
    <property type="entry name" value="C2F_Ferlin"/>
    <property type="match status" value="1"/>
</dbReference>
<dbReference type="Pfam" id="PF16165">
    <property type="entry name" value="Ferlin_C"/>
    <property type="match status" value="1"/>
</dbReference>
<dbReference type="PANTHER" id="PTHR12546:SF55">
    <property type="entry name" value="MYOFERLIN"/>
    <property type="match status" value="1"/>
</dbReference>
<dbReference type="SMART" id="SM00694">
    <property type="entry name" value="DysFC"/>
    <property type="match status" value="2"/>
</dbReference>
<dbReference type="InterPro" id="IPR037722">
    <property type="entry name" value="C2C_Ferlin"/>
</dbReference>
<keyword evidence="8" id="KW-0677">Repeat</keyword>
<evidence type="ECO:0000259" key="16">
    <source>
        <dbReference type="PROSITE" id="PS50004"/>
    </source>
</evidence>
<name>A0AAX7UB17_ASTCA</name>
<dbReference type="SUPFAM" id="SSF49562">
    <property type="entry name" value="C2 domain (Calcium/lipid-binding domain, CaLB)"/>
    <property type="match status" value="7"/>
</dbReference>
<dbReference type="InterPro" id="IPR037726">
    <property type="entry name" value="C2A_Ferlin"/>
</dbReference>
<feature type="domain" description="C2" evidence="16">
    <location>
        <begin position="1"/>
        <end position="101"/>
    </location>
</feature>
<dbReference type="CDD" id="cd08373">
    <property type="entry name" value="C2A_Ferlin"/>
    <property type="match status" value="1"/>
</dbReference>
<keyword evidence="10" id="KW-0735">Signal-anchor</keyword>
<dbReference type="GO" id="GO:0046872">
    <property type="term" value="F:metal ion binding"/>
    <property type="evidence" value="ECO:0007669"/>
    <property type="project" value="UniProtKB-KW"/>
</dbReference>
<dbReference type="InterPro" id="IPR037725">
    <property type="entry name" value="C2F_Ferlin"/>
</dbReference>
<evidence type="ECO:0000256" key="14">
    <source>
        <dbReference type="SAM" id="MobiDB-lite"/>
    </source>
</evidence>
<dbReference type="InterPro" id="IPR012560">
    <property type="entry name" value="Ferlin_A-domain"/>
</dbReference>
<feature type="domain" description="C2" evidence="16">
    <location>
        <begin position="1020"/>
        <end position="1148"/>
    </location>
</feature>
<accession>A0AAX7UB17</accession>
<evidence type="ECO:0000256" key="1">
    <source>
        <dbReference type="ARBA" id="ARBA00004401"/>
    </source>
</evidence>
<dbReference type="SMART" id="SM00693">
    <property type="entry name" value="DysFN"/>
    <property type="match status" value="2"/>
</dbReference>
<dbReference type="SMART" id="SM01202">
    <property type="entry name" value="FerI"/>
    <property type="match status" value="1"/>
</dbReference>
<keyword evidence="6 15" id="KW-0812">Transmembrane</keyword>
<proteinExistence type="inferred from homology"/>
<evidence type="ECO:0000313" key="17">
    <source>
        <dbReference type="Ensembl" id="ENSACLP00000062471.1"/>
    </source>
</evidence>
<reference evidence="18" key="2">
    <citation type="submission" date="2023-03" db="EMBL/GenBank/DDBJ databases">
        <authorList>
            <consortium name="Wellcome Sanger Institute Data Sharing"/>
        </authorList>
    </citation>
    <scope>NUCLEOTIDE SEQUENCE [LARGE SCALE GENOMIC DNA]</scope>
</reference>
<feature type="compositionally biased region" description="Gly residues" evidence="14">
    <location>
        <begin position="146"/>
        <end position="155"/>
    </location>
</feature>
<evidence type="ECO:0000256" key="7">
    <source>
        <dbReference type="ARBA" id="ARBA00022723"/>
    </source>
</evidence>
<dbReference type="GO" id="GO:0030659">
    <property type="term" value="C:cytoplasmic vesicle membrane"/>
    <property type="evidence" value="ECO:0007669"/>
    <property type="project" value="UniProtKB-SubCell"/>
</dbReference>
<evidence type="ECO:0000256" key="8">
    <source>
        <dbReference type="ARBA" id="ARBA00022737"/>
    </source>
</evidence>
<feature type="transmembrane region" description="Helical" evidence="15">
    <location>
        <begin position="1932"/>
        <end position="1954"/>
    </location>
</feature>
<feature type="domain" description="C2" evidence="16">
    <location>
        <begin position="1191"/>
        <end position="1318"/>
    </location>
</feature>
<comment type="similarity">
    <text evidence="3">Belongs to the ferlin family.</text>
</comment>
<evidence type="ECO:0000256" key="3">
    <source>
        <dbReference type="ARBA" id="ARBA00007561"/>
    </source>
</evidence>
<reference evidence="17" key="4">
    <citation type="submission" date="2025-09" db="UniProtKB">
        <authorList>
            <consortium name="Ensembl"/>
        </authorList>
    </citation>
    <scope>IDENTIFICATION</scope>
</reference>
<keyword evidence="5" id="KW-0597">Phosphoprotein</keyword>
<keyword evidence="11 15" id="KW-1133">Transmembrane helix</keyword>
<keyword evidence="7" id="KW-0479">Metal-binding</keyword>
<evidence type="ECO:0000256" key="11">
    <source>
        <dbReference type="ARBA" id="ARBA00022989"/>
    </source>
</evidence>